<keyword evidence="2" id="KW-1185">Reference proteome</keyword>
<sequence length="69" mass="8047">METNRTEMKRVFDEGTIVRSILESEVSMKKCRLYSELANDKDVRSFFQEQSDALDGVTRYLRSHLADLS</sequence>
<organism evidence="1 2">
    <name type="scientific">Syntrophobotulus glycolicus (strain DSM 8271 / FlGlyR)</name>
    <dbReference type="NCBI Taxonomy" id="645991"/>
    <lineage>
        <taxon>Bacteria</taxon>
        <taxon>Bacillati</taxon>
        <taxon>Bacillota</taxon>
        <taxon>Clostridia</taxon>
        <taxon>Eubacteriales</taxon>
        <taxon>Desulfitobacteriaceae</taxon>
        <taxon>Syntrophobotulus</taxon>
    </lineage>
</organism>
<dbReference type="KEGG" id="sgy:Sgly_1804"/>
<evidence type="ECO:0000313" key="1">
    <source>
        <dbReference type="EMBL" id="ADY56101.1"/>
    </source>
</evidence>
<dbReference type="EMBL" id="CP002547">
    <property type="protein sequence ID" value="ADY56101.1"/>
    <property type="molecule type" value="Genomic_DNA"/>
</dbReference>
<dbReference type="RefSeq" id="WP_013624969.1">
    <property type="nucleotide sequence ID" value="NC_015172.1"/>
</dbReference>
<proteinExistence type="predicted"/>
<evidence type="ECO:0000313" key="2">
    <source>
        <dbReference type="Proteomes" id="UP000007488"/>
    </source>
</evidence>
<gene>
    <name evidence="1" type="ordered locus">Sgly_1804</name>
</gene>
<dbReference type="AlphaFoldDB" id="F0SZL5"/>
<name>F0SZL5_SYNGF</name>
<dbReference type="HOGENOM" id="CLU_2768951_0_0_9"/>
<dbReference type="OrthoDB" id="1799087at2"/>
<accession>F0SZL5</accession>
<dbReference type="STRING" id="645991.Sgly_1804"/>
<reference evidence="2" key="2">
    <citation type="submission" date="2011-02" db="EMBL/GenBank/DDBJ databases">
        <title>The complete genome of Syntrophobotulus glycolicus DSM 8271.</title>
        <authorList>
            <person name="Lucas S."/>
            <person name="Copeland A."/>
            <person name="Lapidus A."/>
            <person name="Bruce D."/>
            <person name="Goodwin L."/>
            <person name="Pitluck S."/>
            <person name="Kyrpides N."/>
            <person name="Mavromatis K."/>
            <person name="Pagani I."/>
            <person name="Ivanova N."/>
            <person name="Mikhailova N."/>
            <person name="Chertkov O."/>
            <person name="Held B."/>
            <person name="Detter J.C."/>
            <person name="Tapia R."/>
            <person name="Han C."/>
            <person name="Land M."/>
            <person name="Hauser L."/>
            <person name="Markowitz V."/>
            <person name="Cheng J.-F."/>
            <person name="Hugenholtz P."/>
            <person name="Woyke T."/>
            <person name="Wu D."/>
            <person name="Spring S."/>
            <person name="Schroeder M."/>
            <person name="Brambilla E."/>
            <person name="Klenk H.-P."/>
            <person name="Eisen J.A."/>
        </authorList>
    </citation>
    <scope>NUCLEOTIDE SEQUENCE [LARGE SCALE GENOMIC DNA]</scope>
    <source>
        <strain evidence="2">DSM 8271 / FlGlyR</strain>
    </source>
</reference>
<protein>
    <submittedName>
        <fullName evidence="1">Uncharacterized protein</fullName>
    </submittedName>
</protein>
<reference evidence="1 2" key="1">
    <citation type="journal article" date="2011" name="Stand. Genomic Sci.">
        <title>Complete genome sequence of Syntrophobotulus glycolicus type strain (FlGlyR).</title>
        <authorList>
            <person name="Han C."/>
            <person name="Mwirichia R."/>
            <person name="Chertkov O."/>
            <person name="Held B."/>
            <person name="Lapidus A."/>
            <person name="Nolan M."/>
            <person name="Lucas S."/>
            <person name="Hammon N."/>
            <person name="Deshpande S."/>
            <person name="Cheng J.F."/>
            <person name="Tapia R."/>
            <person name="Goodwin L."/>
            <person name="Pitluck S."/>
            <person name="Huntemann M."/>
            <person name="Liolios K."/>
            <person name="Ivanova N."/>
            <person name="Pagani I."/>
            <person name="Mavromatis K."/>
            <person name="Ovchinikova G."/>
            <person name="Pati A."/>
            <person name="Chen A."/>
            <person name="Palaniappan K."/>
            <person name="Land M."/>
            <person name="Hauser L."/>
            <person name="Brambilla E.M."/>
            <person name="Rohde M."/>
            <person name="Spring S."/>
            <person name="Sikorski J."/>
            <person name="Goker M."/>
            <person name="Woyke T."/>
            <person name="Bristow J."/>
            <person name="Eisen J.A."/>
            <person name="Markowitz V."/>
            <person name="Hugenholtz P."/>
            <person name="Kyrpides N.C."/>
            <person name="Klenk H.P."/>
            <person name="Detter J.C."/>
        </authorList>
    </citation>
    <scope>NUCLEOTIDE SEQUENCE [LARGE SCALE GENOMIC DNA]</scope>
    <source>
        <strain evidence="2">DSM 8271 / FlGlyR</strain>
    </source>
</reference>
<dbReference type="eggNOG" id="ENOG503392D">
    <property type="taxonomic scope" value="Bacteria"/>
</dbReference>
<dbReference type="Proteomes" id="UP000007488">
    <property type="component" value="Chromosome"/>
</dbReference>